<dbReference type="PANTHER" id="PTHR23130:SF195">
    <property type="entry name" value="CYTOCHROME B561 AND DOMON DOMAIN-CONTAINING PROTEIN"/>
    <property type="match status" value="1"/>
</dbReference>
<keyword evidence="5 12" id="KW-0479">Metal-binding</keyword>
<dbReference type="InterPro" id="IPR017214">
    <property type="entry name" value="UCP037471"/>
</dbReference>
<feature type="domain" description="Cytochrome b561" evidence="16">
    <location>
        <begin position="170"/>
        <end position="369"/>
    </location>
</feature>
<evidence type="ECO:0000256" key="2">
    <source>
        <dbReference type="ARBA" id="ARBA00022448"/>
    </source>
</evidence>
<comment type="subcellular location">
    <subcellularLocation>
        <location evidence="1">Membrane</location>
        <topology evidence="1">Multi-pass membrane protein</topology>
    </subcellularLocation>
</comment>
<evidence type="ECO:0000256" key="5">
    <source>
        <dbReference type="ARBA" id="ARBA00022723"/>
    </source>
</evidence>
<feature type="transmembrane region" description="Helical" evidence="13">
    <location>
        <begin position="210"/>
        <end position="228"/>
    </location>
</feature>
<feature type="domain" description="DOMON" evidence="15">
    <location>
        <begin position="47"/>
        <end position="163"/>
    </location>
</feature>
<feature type="transmembrane region" description="Helical" evidence="13">
    <location>
        <begin position="310"/>
        <end position="330"/>
    </location>
</feature>
<feature type="chain" id="PRO_5042863170" description="Cytochrome b561 and DOMON domain-containing protein" evidence="14">
    <location>
        <begin position="25"/>
        <end position="395"/>
    </location>
</feature>
<feature type="binding site" description="axial binding residue" evidence="12">
    <location>
        <position position="209"/>
    </location>
    <ligand>
        <name>heme b</name>
        <dbReference type="ChEBI" id="CHEBI:60344"/>
        <label>1</label>
    </ligand>
    <ligandPart>
        <name>Fe</name>
        <dbReference type="ChEBI" id="CHEBI:18248"/>
    </ligandPart>
</feature>
<dbReference type="PIRSF" id="PIRSF037471">
    <property type="entry name" value="UCP037471"/>
    <property type="match status" value="1"/>
</dbReference>
<dbReference type="Pfam" id="PF04526">
    <property type="entry name" value="DUF568"/>
    <property type="match status" value="1"/>
</dbReference>
<evidence type="ECO:0000256" key="1">
    <source>
        <dbReference type="ARBA" id="ARBA00004141"/>
    </source>
</evidence>
<reference evidence="17 18" key="1">
    <citation type="journal article" date="2023" name="Hortic Res">
        <title>Pangenome of water caltrop reveals structural variations and asymmetric subgenome divergence after allopolyploidization.</title>
        <authorList>
            <person name="Zhang X."/>
            <person name="Chen Y."/>
            <person name="Wang L."/>
            <person name="Yuan Y."/>
            <person name="Fang M."/>
            <person name="Shi L."/>
            <person name="Lu R."/>
            <person name="Comes H.P."/>
            <person name="Ma Y."/>
            <person name="Chen Y."/>
            <person name="Huang G."/>
            <person name="Zhou Y."/>
            <person name="Zheng Z."/>
            <person name="Qiu Y."/>
        </authorList>
    </citation>
    <scope>NUCLEOTIDE SEQUENCE [LARGE SCALE GENOMIC DNA]</scope>
    <source>
        <tissue evidence="17">Roots</tissue>
    </source>
</reference>
<evidence type="ECO:0000313" key="17">
    <source>
        <dbReference type="EMBL" id="KAK4750867.1"/>
    </source>
</evidence>
<evidence type="ECO:0000256" key="11">
    <source>
        <dbReference type="PIRNR" id="PIRNR037471"/>
    </source>
</evidence>
<organism evidence="17 18">
    <name type="scientific">Trapa incisa</name>
    <dbReference type="NCBI Taxonomy" id="236973"/>
    <lineage>
        <taxon>Eukaryota</taxon>
        <taxon>Viridiplantae</taxon>
        <taxon>Streptophyta</taxon>
        <taxon>Embryophyta</taxon>
        <taxon>Tracheophyta</taxon>
        <taxon>Spermatophyta</taxon>
        <taxon>Magnoliopsida</taxon>
        <taxon>eudicotyledons</taxon>
        <taxon>Gunneridae</taxon>
        <taxon>Pentapetalae</taxon>
        <taxon>rosids</taxon>
        <taxon>malvids</taxon>
        <taxon>Myrtales</taxon>
        <taxon>Lythraceae</taxon>
        <taxon>Trapa</taxon>
    </lineage>
</organism>
<keyword evidence="4 13" id="KW-0812">Transmembrane</keyword>
<comment type="cofactor">
    <cofactor evidence="11">
        <name>heme b</name>
        <dbReference type="ChEBI" id="CHEBI:60344"/>
    </cofactor>
    <text evidence="11">Binds 2 heme b groups non-covalently.</text>
</comment>
<dbReference type="AlphaFoldDB" id="A0AAN7JNP1"/>
<gene>
    <name evidence="17" type="ORF">SAY87_004349</name>
</gene>
<name>A0AAN7JNP1_9MYRT</name>
<dbReference type="CDD" id="cd09629">
    <property type="entry name" value="DOMON_CIL1_like"/>
    <property type="match status" value="1"/>
</dbReference>
<sequence>MACRGPVIVLVLSFLALAVRVANCLTCTTQKLTSSGLYSTCIDLPTLGSTLHFSYDAKNSSAAVAFVAAPSKSGGWVSWALNPTDMGMVGCQALIAFKDASTGTMVVKTYNVSSYGPLEESKISFEVWDMAAEESAADGTMRIYTMIKVPGDASHLNQVWQVGPSVTDGVPDKHGFANDNLASKGTLNLVAGQSSGTTGDSRLQNKNIHGILNVVSWGILFPLGIVLARYLRVFPSADPAWFYLHVFCQLSAYVIGIAGWGTGLKLGAESKGIVYSLHRNIGIGVFCLATVQMFALLMRPKKDHKYRCYWNIYHHATGYSILVLGILNVFKGYDILRPAEKWKSAYIIAIAILAGLAFLLEVVTWIVVIKRRTKKSTPSYDASYNGQSMQDSTAL</sequence>
<evidence type="ECO:0000256" key="13">
    <source>
        <dbReference type="SAM" id="Phobius"/>
    </source>
</evidence>
<evidence type="ECO:0000259" key="16">
    <source>
        <dbReference type="PROSITE" id="PS50939"/>
    </source>
</evidence>
<feature type="transmembrane region" description="Helical" evidence="13">
    <location>
        <begin position="240"/>
        <end position="261"/>
    </location>
</feature>
<keyword evidence="2 11" id="KW-0813">Transport</keyword>
<keyword evidence="18" id="KW-1185">Reference proteome</keyword>
<keyword evidence="6 14" id="KW-0732">Signal</keyword>
<dbReference type="Pfam" id="PF03188">
    <property type="entry name" value="Cytochrom_B561"/>
    <property type="match status" value="1"/>
</dbReference>
<evidence type="ECO:0000256" key="3">
    <source>
        <dbReference type="ARBA" id="ARBA00022617"/>
    </source>
</evidence>
<evidence type="ECO:0000256" key="4">
    <source>
        <dbReference type="ARBA" id="ARBA00022692"/>
    </source>
</evidence>
<protein>
    <recommendedName>
        <fullName evidence="11">Cytochrome b561 and DOMON domain-containing protein</fullName>
    </recommendedName>
</protein>
<dbReference type="PANTHER" id="PTHR23130">
    <property type="entry name" value="CYTOCHROME B561 AND DOMON DOMAIN-CONTAINING PROTEIN"/>
    <property type="match status" value="1"/>
</dbReference>
<evidence type="ECO:0000313" key="18">
    <source>
        <dbReference type="Proteomes" id="UP001345219"/>
    </source>
</evidence>
<keyword evidence="3" id="KW-0349">Heme</keyword>
<evidence type="ECO:0000256" key="14">
    <source>
        <dbReference type="SAM" id="SignalP"/>
    </source>
</evidence>
<dbReference type="GO" id="GO:0046872">
    <property type="term" value="F:metal ion binding"/>
    <property type="evidence" value="ECO:0007669"/>
    <property type="project" value="UniProtKB-KW"/>
</dbReference>
<keyword evidence="8 13" id="KW-1133">Transmembrane helix</keyword>
<dbReference type="InterPro" id="IPR045265">
    <property type="entry name" value="AIR12_DOMON"/>
</dbReference>
<proteinExistence type="predicted"/>
<comment type="function">
    <text evidence="10">May act as a catecholamine-responsive trans-membrane electron transporter.</text>
</comment>
<feature type="binding site" description="axial binding residue" evidence="12">
    <location>
        <position position="245"/>
    </location>
    <ligand>
        <name>heme b</name>
        <dbReference type="ChEBI" id="CHEBI:60344"/>
        <label>1</label>
    </ligand>
    <ligandPart>
        <name>Fe</name>
        <dbReference type="ChEBI" id="CHEBI:18248"/>
    </ligandPart>
</feature>
<feature type="transmembrane region" description="Helical" evidence="13">
    <location>
        <begin position="345"/>
        <end position="368"/>
    </location>
</feature>
<dbReference type="EMBL" id="JAXIOK010000017">
    <property type="protein sequence ID" value="KAK4750867.1"/>
    <property type="molecule type" value="Genomic_DNA"/>
</dbReference>
<dbReference type="InterPro" id="IPR005018">
    <property type="entry name" value="DOMON_domain"/>
</dbReference>
<dbReference type="FunFam" id="1.20.120.1770:FF:000007">
    <property type="entry name" value="Cytochrome b561 and DOMON domain-containing protein"/>
    <property type="match status" value="1"/>
</dbReference>
<evidence type="ECO:0000256" key="7">
    <source>
        <dbReference type="ARBA" id="ARBA00022982"/>
    </source>
</evidence>
<feature type="binding site" description="axial binding residue" evidence="12">
    <location>
        <position position="314"/>
    </location>
    <ligand>
        <name>heme b</name>
        <dbReference type="ChEBI" id="CHEBI:60344"/>
        <label>1</label>
    </ligand>
    <ligandPart>
        <name>Fe</name>
        <dbReference type="ChEBI" id="CHEBI:18248"/>
    </ligandPart>
</feature>
<accession>A0AAN7JNP1</accession>
<evidence type="ECO:0000256" key="8">
    <source>
        <dbReference type="ARBA" id="ARBA00022989"/>
    </source>
</evidence>
<evidence type="ECO:0000259" key="15">
    <source>
        <dbReference type="PROSITE" id="PS50836"/>
    </source>
</evidence>
<feature type="transmembrane region" description="Helical" evidence="13">
    <location>
        <begin position="281"/>
        <end position="298"/>
    </location>
</feature>
<dbReference type="CDD" id="cd08760">
    <property type="entry name" value="Cyt_b561_FRRS1_like"/>
    <property type="match status" value="1"/>
</dbReference>
<dbReference type="SMART" id="SM00665">
    <property type="entry name" value="B561"/>
    <property type="match status" value="1"/>
</dbReference>
<feature type="binding site" description="axial binding residue" evidence="12">
    <location>
        <position position="278"/>
    </location>
    <ligand>
        <name>heme b</name>
        <dbReference type="ChEBI" id="CHEBI:60344"/>
        <label>1</label>
    </ligand>
    <ligandPart>
        <name>Fe</name>
        <dbReference type="ChEBI" id="CHEBI:18248"/>
    </ligandPart>
</feature>
<evidence type="ECO:0000256" key="12">
    <source>
        <dbReference type="PIRSR" id="PIRSR037471-1"/>
    </source>
</evidence>
<dbReference type="Gene3D" id="1.20.120.1770">
    <property type="match status" value="1"/>
</dbReference>
<keyword evidence="9 11" id="KW-0472">Membrane</keyword>
<dbReference type="Proteomes" id="UP001345219">
    <property type="component" value="Chromosome 4"/>
</dbReference>
<dbReference type="PROSITE" id="PS50836">
    <property type="entry name" value="DOMON"/>
    <property type="match status" value="1"/>
</dbReference>
<keyword evidence="12" id="KW-0408">Iron</keyword>
<dbReference type="InterPro" id="IPR006593">
    <property type="entry name" value="Cyt_b561/ferric_Rdtase_TM"/>
</dbReference>
<evidence type="ECO:0000256" key="9">
    <source>
        <dbReference type="ARBA" id="ARBA00023136"/>
    </source>
</evidence>
<evidence type="ECO:0000256" key="10">
    <source>
        <dbReference type="ARBA" id="ARBA00053871"/>
    </source>
</evidence>
<dbReference type="GO" id="GO:0016020">
    <property type="term" value="C:membrane"/>
    <property type="evidence" value="ECO:0007669"/>
    <property type="project" value="UniProtKB-SubCell"/>
</dbReference>
<comment type="caution">
    <text evidence="17">The sequence shown here is derived from an EMBL/GenBank/DDBJ whole genome shotgun (WGS) entry which is preliminary data.</text>
</comment>
<keyword evidence="7 11" id="KW-0249">Electron transport</keyword>
<dbReference type="PROSITE" id="PS50939">
    <property type="entry name" value="CYTOCHROME_B561"/>
    <property type="match status" value="1"/>
</dbReference>
<evidence type="ECO:0000256" key="6">
    <source>
        <dbReference type="ARBA" id="ARBA00022729"/>
    </source>
</evidence>
<feature type="signal peptide" evidence="14">
    <location>
        <begin position="1"/>
        <end position="24"/>
    </location>
</feature>